<keyword evidence="2" id="KW-1185">Reference proteome</keyword>
<organism evidence="1 2">
    <name type="scientific">Handroanthus impetiginosus</name>
    <dbReference type="NCBI Taxonomy" id="429701"/>
    <lineage>
        <taxon>Eukaryota</taxon>
        <taxon>Viridiplantae</taxon>
        <taxon>Streptophyta</taxon>
        <taxon>Embryophyta</taxon>
        <taxon>Tracheophyta</taxon>
        <taxon>Spermatophyta</taxon>
        <taxon>Magnoliopsida</taxon>
        <taxon>eudicotyledons</taxon>
        <taxon>Gunneridae</taxon>
        <taxon>Pentapetalae</taxon>
        <taxon>asterids</taxon>
        <taxon>lamiids</taxon>
        <taxon>Lamiales</taxon>
        <taxon>Bignoniaceae</taxon>
        <taxon>Crescentiina</taxon>
        <taxon>Tabebuia alliance</taxon>
        <taxon>Handroanthus</taxon>
    </lineage>
</organism>
<dbReference type="Proteomes" id="UP000231279">
    <property type="component" value="Unassembled WGS sequence"/>
</dbReference>
<evidence type="ECO:0000313" key="2">
    <source>
        <dbReference type="Proteomes" id="UP000231279"/>
    </source>
</evidence>
<protein>
    <submittedName>
        <fullName evidence="1">Uncharacterized protein</fullName>
    </submittedName>
</protein>
<gene>
    <name evidence="1" type="ORF">CDL12_03941</name>
</gene>
<reference evidence="2" key="1">
    <citation type="journal article" date="2018" name="Gigascience">
        <title>Genome assembly of the Pink Ipe (Handroanthus impetiginosus, Bignoniaceae), a highly valued, ecologically keystone Neotropical timber forest tree.</title>
        <authorList>
            <person name="Silva-Junior O.B."/>
            <person name="Grattapaglia D."/>
            <person name="Novaes E."/>
            <person name="Collevatti R.G."/>
        </authorList>
    </citation>
    <scope>NUCLEOTIDE SEQUENCE [LARGE SCALE GENOMIC DNA]</scope>
    <source>
        <strain evidence="2">cv. UFG-1</strain>
    </source>
</reference>
<dbReference type="EMBL" id="NKXS01000585">
    <property type="protein sequence ID" value="PIN23355.1"/>
    <property type="molecule type" value="Genomic_DNA"/>
</dbReference>
<comment type="caution">
    <text evidence="1">The sequence shown here is derived from an EMBL/GenBank/DDBJ whole genome shotgun (WGS) entry which is preliminary data.</text>
</comment>
<name>A0A2G9I0R0_9LAMI</name>
<dbReference type="AlphaFoldDB" id="A0A2G9I0R0"/>
<proteinExistence type="predicted"/>
<sequence>MPTEEKESLGERRRHYRRKANPVDRLTFLTVAIKRLDDGIGTSVPTSMHCDVASFRAS</sequence>
<accession>A0A2G9I0R0</accession>
<evidence type="ECO:0000313" key="1">
    <source>
        <dbReference type="EMBL" id="PIN23355.1"/>
    </source>
</evidence>